<dbReference type="GO" id="GO:0032259">
    <property type="term" value="P:methylation"/>
    <property type="evidence" value="ECO:0007669"/>
    <property type="project" value="UniProtKB-KW"/>
</dbReference>
<dbReference type="Pfam" id="PF01426">
    <property type="entry name" value="BAH"/>
    <property type="match status" value="1"/>
</dbReference>
<gene>
    <name evidence="13" type="ORF">HYPSUDRAFT_212781</name>
</gene>
<comment type="subcellular location">
    <subcellularLocation>
        <location evidence="1">Nucleus</location>
    </subcellularLocation>
</comment>
<dbReference type="PANTHER" id="PTHR10629:SF52">
    <property type="entry name" value="DNA (CYTOSINE-5)-METHYLTRANSFERASE 1"/>
    <property type="match status" value="1"/>
</dbReference>
<dbReference type="GO" id="GO:0005634">
    <property type="term" value="C:nucleus"/>
    <property type="evidence" value="ECO:0007669"/>
    <property type="project" value="UniProtKB-SubCell"/>
</dbReference>
<keyword evidence="3 9" id="KW-0489">Methyltransferase</keyword>
<feature type="compositionally biased region" description="Polar residues" evidence="11">
    <location>
        <begin position="71"/>
        <end position="99"/>
    </location>
</feature>
<evidence type="ECO:0000256" key="11">
    <source>
        <dbReference type="SAM" id="MobiDB-lite"/>
    </source>
</evidence>
<dbReference type="Gene3D" id="3.90.120.10">
    <property type="entry name" value="DNA Methylase, subunit A, domain 2"/>
    <property type="match status" value="1"/>
</dbReference>
<dbReference type="GO" id="GO:0044027">
    <property type="term" value="P:negative regulation of gene expression via chromosomal CpG island methylation"/>
    <property type="evidence" value="ECO:0007669"/>
    <property type="project" value="TreeGrafter"/>
</dbReference>
<sequence length="1320" mass="148906">MSSFRRQVYVEILYDPKNRRSVKRRSPERGPESISPSASTFEVPSPIRSPKKRRKASPVPSEDNDFEHITSRASPTASEFGQIASGSGTSPPQTRSPTFSDPPARNSERETDRDSEGDDNGPDGLVEEAKPYIYDLADDDIDETEDLLVLGESQEDEDEEELPVRILYDFTIYRGDTKEAIPVAELLLLTYSENYNFQASGLVRPWVDLNADDSDTDYSSGDDSDSGEQEAMLSEKGRDRVSLSKLLEFNVHAQSEGDYPIDPKIYVRTEYAWYILGMPSRSYQPFFTSFWKCHRMLHLVVAASADNSRITRSEFLEALPELDQAEDLVTNANSVLGRDLREADLDSDEVIAYIAVHLRDICTESGIRIFRVPLVRDLVAPIEYEFDTKIPSVKSSPSRKKKTATTKAKPPVQKKPVKQGKTFLTPIVNRIARDFFEGSLEVAQSALAVDGDQEDIQRLLYHKSHYSNPEAISWGKRMKNCDGCYRSAVVDGVTYKIGDVIMVAPDSTDPPTSYSINKYANKWWFCQIRYFFERKSQTGNTEKMFHGLWFSHGSKTILQETSHSKALYLLGTCDDNLITAIVKKCNFKVMRSDEEEVEDDGDTKSNDFHCGLLYDDDNATFADLPPDALSVEPDQKSCFSCDLPDSTAATEEAQVDDDSLILHGTTYHLSDFVYVIPSNQTKLLDIGQLIKITKLKVVVRLLGRYDEYVAEQKSSGDDEDLISDERRLFFTEQELTVPFHKLDGICYVQHFTSARTIEKWVKHNDHYYLNEKGDINQLEPMDKDDFTFCELCFLQDEVLRKKRQTFSQTNSKLVGFELFSGAGGLGVGMDLSGFVETKYAVEFSPSAAKTYMENHPATTVYCQDSSALLKHALTGDKDIKGKLKSLDGETYCPALPDKNAQIDFIFGGMSRSPFISLPLIKMIRPPLSRRDDIRSTMACNMLSYVEHYEPSYFLLENVVGFLVHKFYANRETADGTVETEIQAGMVKLVVRTLIALGYQVRFKVLQAAQYGVPQSRRRVIFWGAKRGLPLPDFPVPVYAHEKGMHRVSLPTGKGQLDPPTRSRDLDNPHQYAPLRPITVDASIGDLPKFDWTNPHSVHPQTEHQRLEARERIEVLGIPSFRALIGEQYGSDWGSLPGFPNGGAYCLTPQNRFQRWMRRDMEEGQAVEGQYTTKFSKRVIEATCTVPLIAGAHHRDLPADLLPAFAHKVKKQPRILYGRMDPEGFFKCATTQLSPLLKNQWPLHPSQKRIITVREAARCQGFPDSYIFASVEDKPAKIVEDQLKQIGNAVAVPFALALGKELGKAMISAWERKEREGSVAV</sequence>
<proteinExistence type="inferred from homology"/>
<evidence type="ECO:0000256" key="10">
    <source>
        <dbReference type="RuleBase" id="RU000416"/>
    </source>
</evidence>
<dbReference type="GO" id="GO:0003682">
    <property type="term" value="F:chromatin binding"/>
    <property type="evidence" value="ECO:0007669"/>
    <property type="project" value="InterPro"/>
</dbReference>
<comment type="caution">
    <text evidence="9">Lacks conserved residue(s) required for the propagation of feature annotation.</text>
</comment>
<feature type="region of interest" description="Disordered" evidence="11">
    <location>
        <begin position="214"/>
        <end position="237"/>
    </location>
</feature>
<evidence type="ECO:0000256" key="4">
    <source>
        <dbReference type="ARBA" id="ARBA00022679"/>
    </source>
</evidence>
<evidence type="ECO:0000256" key="7">
    <source>
        <dbReference type="ARBA" id="ARBA00023125"/>
    </source>
</evidence>
<dbReference type="SMART" id="SM00439">
    <property type="entry name" value="BAH"/>
    <property type="match status" value="2"/>
</dbReference>
<evidence type="ECO:0000259" key="12">
    <source>
        <dbReference type="PROSITE" id="PS51038"/>
    </source>
</evidence>
<keyword evidence="6" id="KW-0677">Repeat</keyword>
<feature type="region of interest" description="Disordered" evidence="11">
    <location>
        <begin position="392"/>
        <end position="415"/>
    </location>
</feature>
<evidence type="ECO:0000256" key="8">
    <source>
        <dbReference type="ARBA" id="ARBA00023242"/>
    </source>
</evidence>
<keyword evidence="14" id="KW-1185">Reference proteome</keyword>
<keyword evidence="5 9" id="KW-0949">S-adenosyl-L-methionine</keyword>
<keyword evidence="7" id="KW-0238">DNA-binding</keyword>
<evidence type="ECO:0000313" key="14">
    <source>
        <dbReference type="Proteomes" id="UP000054270"/>
    </source>
</evidence>
<feature type="compositionally biased region" description="Acidic residues" evidence="11">
    <location>
        <begin position="214"/>
        <end position="228"/>
    </location>
</feature>
<evidence type="ECO:0000256" key="9">
    <source>
        <dbReference type="PROSITE-ProRule" id="PRU01016"/>
    </source>
</evidence>
<dbReference type="PANTHER" id="PTHR10629">
    <property type="entry name" value="CYTOSINE-SPECIFIC METHYLTRANSFERASE"/>
    <property type="match status" value="1"/>
</dbReference>
<accession>A0A0D2LHM9</accession>
<evidence type="ECO:0000256" key="6">
    <source>
        <dbReference type="ARBA" id="ARBA00022737"/>
    </source>
</evidence>
<dbReference type="Gene3D" id="3.40.50.150">
    <property type="entry name" value="Vaccinia Virus protein VP39"/>
    <property type="match status" value="1"/>
</dbReference>
<dbReference type="Proteomes" id="UP000054270">
    <property type="component" value="Unassembled WGS sequence"/>
</dbReference>
<dbReference type="PRINTS" id="PR00105">
    <property type="entry name" value="C5METTRFRASE"/>
</dbReference>
<dbReference type="Pfam" id="PF12047">
    <property type="entry name" value="DNMT1-RFD"/>
    <property type="match status" value="1"/>
</dbReference>
<protein>
    <recommendedName>
        <fullName evidence="2">DNA (cytosine-5-)-methyltransferase</fullName>
        <ecNumber evidence="2">2.1.1.37</ecNumber>
    </recommendedName>
</protein>
<feature type="region of interest" description="Disordered" evidence="11">
    <location>
        <begin position="15"/>
        <end position="127"/>
    </location>
</feature>
<feature type="domain" description="BAH" evidence="12">
    <location>
        <begin position="665"/>
        <end position="784"/>
    </location>
</feature>
<dbReference type="InterPro" id="IPR001025">
    <property type="entry name" value="BAH_dom"/>
</dbReference>
<dbReference type="InterPro" id="IPR001525">
    <property type="entry name" value="C5_MeTfrase"/>
</dbReference>
<dbReference type="GO" id="GO:0003677">
    <property type="term" value="F:DNA binding"/>
    <property type="evidence" value="ECO:0007669"/>
    <property type="project" value="UniProtKB-KW"/>
</dbReference>
<dbReference type="GO" id="GO:0003886">
    <property type="term" value="F:DNA (cytosine-5-)-methyltransferase activity"/>
    <property type="evidence" value="ECO:0007669"/>
    <property type="project" value="UniProtKB-EC"/>
</dbReference>
<feature type="domain" description="BAH" evidence="12">
    <location>
        <begin position="493"/>
        <end position="625"/>
    </location>
</feature>
<evidence type="ECO:0000256" key="1">
    <source>
        <dbReference type="ARBA" id="ARBA00004123"/>
    </source>
</evidence>
<feature type="region of interest" description="Disordered" evidence="11">
    <location>
        <begin position="1048"/>
        <end position="1068"/>
    </location>
</feature>
<dbReference type="PROSITE" id="PS51679">
    <property type="entry name" value="SAM_MT_C5"/>
    <property type="match status" value="1"/>
</dbReference>
<dbReference type="InterPro" id="IPR029063">
    <property type="entry name" value="SAM-dependent_MTases_sf"/>
</dbReference>
<keyword evidence="4 9" id="KW-0808">Transferase</keyword>
<dbReference type="STRING" id="945553.A0A0D2LHM9"/>
<keyword evidence="8" id="KW-0539">Nucleus</keyword>
<dbReference type="NCBIfam" id="TIGR00675">
    <property type="entry name" value="dcm"/>
    <property type="match status" value="1"/>
</dbReference>
<dbReference type="PROSITE" id="PS51038">
    <property type="entry name" value="BAH"/>
    <property type="match status" value="2"/>
</dbReference>
<evidence type="ECO:0000256" key="3">
    <source>
        <dbReference type="ARBA" id="ARBA00022603"/>
    </source>
</evidence>
<dbReference type="OMA" id="KINDAEC"/>
<dbReference type="Pfam" id="PF00145">
    <property type="entry name" value="DNA_methylase"/>
    <property type="match status" value="1"/>
</dbReference>
<dbReference type="EMBL" id="KN817525">
    <property type="protein sequence ID" value="KJA27122.1"/>
    <property type="molecule type" value="Genomic_DNA"/>
</dbReference>
<name>A0A0D2LHM9_HYPSF</name>
<evidence type="ECO:0000256" key="5">
    <source>
        <dbReference type="ARBA" id="ARBA00022691"/>
    </source>
</evidence>
<organism evidence="13 14">
    <name type="scientific">Hypholoma sublateritium (strain FD-334 SS-4)</name>
    <dbReference type="NCBI Taxonomy" id="945553"/>
    <lineage>
        <taxon>Eukaryota</taxon>
        <taxon>Fungi</taxon>
        <taxon>Dikarya</taxon>
        <taxon>Basidiomycota</taxon>
        <taxon>Agaricomycotina</taxon>
        <taxon>Agaricomycetes</taxon>
        <taxon>Agaricomycetidae</taxon>
        <taxon>Agaricales</taxon>
        <taxon>Agaricineae</taxon>
        <taxon>Strophariaceae</taxon>
        <taxon>Hypholoma</taxon>
    </lineage>
</organism>
<dbReference type="SUPFAM" id="SSF53335">
    <property type="entry name" value="S-adenosyl-L-methionine-dependent methyltransferases"/>
    <property type="match status" value="1"/>
</dbReference>
<dbReference type="OrthoDB" id="5376140at2759"/>
<dbReference type="Gene3D" id="2.30.30.490">
    <property type="match status" value="2"/>
</dbReference>
<evidence type="ECO:0000313" key="13">
    <source>
        <dbReference type="EMBL" id="KJA27122.1"/>
    </source>
</evidence>
<dbReference type="InterPro" id="IPR050390">
    <property type="entry name" value="C5-Methyltransferase"/>
</dbReference>
<comment type="similarity">
    <text evidence="9 10">Belongs to the class I-like SAM-binding methyltransferase superfamily. C5-methyltransferase family.</text>
</comment>
<dbReference type="InterPro" id="IPR022702">
    <property type="entry name" value="Cytosine_MeTrfase1_RFD"/>
</dbReference>
<evidence type="ECO:0000256" key="2">
    <source>
        <dbReference type="ARBA" id="ARBA00011975"/>
    </source>
</evidence>
<reference evidence="14" key="1">
    <citation type="submission" date="2014-04" db="EMBL/GenBank/DDBJ databases">
        <title>Evolutionary Origins and Diversification of the Mycorrhizal Mutualists.</title>
        <authorList>
            <consortium name="DOE Joint Genome Institute"/>
            <consortium name="Mycorrhizal Genomics Consortium"/>
            <person name="Kohler A."/>
            <person name="Kuo A."/>
            <person name="Nagy L.G."/>
            <person name="Floudas D."/>
            <person name="Copeland A."/>
            <person name="Barry K.W."/>
            <person name="Cichocki N."/>
            <person name="Veneault-Fourrey C."/>
            <person name="LaButti K."/>
            <person name="Lindquist E.A."/>
            <person name="Lipzen A."/>
            <person name="Lundell T."/>
            <person name="Morin E."/>
            <person name="Murat C."/>
            <person name="Riley R."/>
            <person name="Ohm R."/>
            <person name="Sun H."/>
            <person name="Tunlid A."/>
            <person name="Henrissat B."/>
            <person name="Grigoriev I.V."/>
            <person name="Hibbett D.S."/>
            <person name="Martin F."/>
        </authorList>
    </citation>
    <scope>NUCLEOTIDE SEQUENCE [LARGE SCALE GENOMIC DNA]</scope>
    <source>
        <strain evidence="14">FD-334 SS-4</strain>
    </source>
</reference>
<dbReference type="InterPro" id="IPR043151">
    <property type="entry name" value="BAH_sf"/>
</dbReference>
<dbReference type="EC" id="2.1.1.37" evidence="2"/>